<evidence type="ECO:0000256" key="3">
    <source>
        <dbReference type="PROSITE-ProRule" id="PRU00221"/>
    </source>
</evidence>
<organism evidence="6 7">
    <name type="scientific">Lactuca sativa</name>
    <name type="common">Garden lettuce</name>
    <dbReference type="NCBI Taxonomy" id="4236"/>
    <lineage>
        <taxon>Eukaryota</taxon>
        <taxon>Viridiplantae</taxon>
        <taxon>Streptophyta</taxon>
        <taxon>Embryophyta</taxon>
        <taxon>Tracheophyta</taxon>
        <taxon>Spermatophyta</taxon>
        <taxon>Magnoliopsida</taxon>
        <taxon>eudicotyledons</taxon>
        <taxon>Gunneridae</taxon>
        <taxon>Pentapetalae</taxon>
        <taxon>asterids</taxon>
        <taxon>campanulids</taxon>
        <taxon>Asterales</taxon>
        <taxon>Asteraceae</taxon>
        <taxon>Cichorioideae</taxon>
        <taxon>Cichorieae</taxon>
        <taxon>Lactucinae</taxon>
        <taxon>Lactuca</taxon>
    </lineage>
</organism>
<dbReference type="Gene3D" id="2.130.10.10">
    <property type="entry name" value="YVTN repeat-like/Quinoprotein amine dehydrogenase"/>
    <property type="match status" value="1"/>
</dbReference>
<proteinExistence type="predicted"/>
<feature type="repeat" description="WD" evidence="3">
    <location>
        <begin position="83"/>
        <end position="104"/>
    </location>
</feature>
<sequence>MLDEKTEIKGAKLNTTKRVTFSNHSLTSRRRRLLYSSRAEKKKKNHRCFATPQLCYLRLPLPFPKQLHRVRMETANIRDVLTSFSPSLDFLAISSGDGRIKIWDTIKGHVQTDFANIVSTDETDFFAKPEGGHLSVDYTCMKWLSLEKKKKRKLRNSLLILGTGGGDVLALDVSAGQLKWRVSDCHPGGVTAVSFPTNGSCVYTAGVDGMICELDSITGNLLAKFKASTKAISSMSVSPDGKVLATAAAQLKIFSCSDRKKMQKFSGHPGAVRCMTFSDEGKYVISSASGERYIAIWEVDGSKKKSSCCVLAMDHPAVFIDTKSIGVEGLSVLSISEMGVCYLWNGINMEELRNSIPSKISMEDNLSFKGSVPTIFSAKLQSFSKPATGNLFLAHGLIIKPSFEKITLQCGSDVMLKSSLDGILIPLTQSQKSKKGVENKTQITALDRANTEHALLPVLNISNVDDGDSRDMTSSKDNMEMDQVTMCLEDKLRTEGILSSDNDLTSNKIQLSKLLKGVNLEDNMPQKQMIAAVSSMTPDDAYTLLKVLLAMWQSRSIDGQCILPWVCCLLINYSDYIKSQEPTSQLLDSLYKLTKSKGEVIQSLLQLSGRLQLFTAQINKAADKSQILKQVEESEDEDDEEEEELLYDEEDESSSDGDNNN</sequence>
<comment type="caution">
    <text evidence="6">The sequence shown here is derived from an EMBL/GenBank/DDBJ whole genome shotgun (WGS) entry which is preliminary data.</text>
</comment>
<dbReference type="AlphaFoldDB" id="A0A9R1X2X0"/>
<reference evidence="6 7" key="1">
    <citation type="journal article" date="2017" name="Nat. Commun.">
        <title>Genome assembly with in vitro proximity ligation data and whole-genome triplication in lettuce.</title>
        <authorList>
            <person name="Reyes-Chin-Wo S."/>
            <person name="Wang Z."/>
            <person name="Yang X."/>
            <person name="Kozik A."/>
            <person name="Arikit S."/>
            <person name="Song C."/>
            <person name="Xia L."/>
            <person name="Froenicke L."/>
            <person name="Lavelle D.O."/>
            <person name="Truco M.J."/>
            <person name="Xia R."/>
            <person name="Zhu S."/>
            <person name="Xu C."/>
            <person name="Xu H."/>
            <person name="Xu X."/>
            <person name="Cox K."/>
            <person name="Korf I."/>
            <person name="Meyers B.C."/>
            <person name="Michelmore R.W."/>
        </authorList>
    </citation>
    <scope>NUCLEOTIDE SEQUENCE [LARGE SCALE GENOMIC DNA]</scope>
    <source>
        <strain evidence="7">cv. Salinas</strain>
        <tissue evidence="6">Seedlings</tissue>
    </source>
</reference>
<evidence type="ECO:0000313" key="6">
    <source>
        <dbReference type="EMBL" id="KAJ0198640.1"/>
    </source>
</evidence>
<dbReference type="InterPro" id="IPR001680">
    <property type="entry name" value="WD40_rpt"/>
</dbReference>
<gene>
    <name evidence="6" type="ORF">LSAT_V11C600327580</name>
</gene>
<dbReference type="SUPFAM" id="SSF50998">
    <property type="entry name" value="Quinoprotein alcohol dehydrogenase-like"/>
    <property type="match status" value="1"/>
</dbReference>
<keyword evidence="3" id="KW-0853">WD repeat</keyword>
<keyword evidence="7" id="KW-1185">Reference proteome</keyword>
<feature type="region of interest" description="Disordered" evidence="4">
    <location>
        <begin position="628"/>
        <end position="661"/>
    </location>
</feature>
<dbReference type="EMBL" id="NBSK02000006">
    <property type="protein sequence ID" value="KAJ0198640.1"/>
    <property type="molecule type" value="Genomic_DNA"/>
</dbReference>
<dbReference type="PROSITE" id="PS50082">
    <property type="entry name" value="WD_REPEATS_2"/>
    <property type="match status" value="2"/>
</dbReference>
<dbReference type="SMART" id="SM00320">
    <property type="entry name" value="WD40"/>
    <property type="match status" value="4"/>
</dbReference>
<keyword evidence="2" id="KW-0539">Nucleus</keyword>
<dbReference type="PANTHER" id="PTHR45290:SF1">
    <property type="entry name" value="OS03G0300300 PROTEIN"/>
    <property type="match status" value="1"/>
</dbReference>
<dbReference type="InterPro" id="IPR007148">
    <property type="entry name" value="SSU_processome_Utp12"/>
</dbReference>
<dbReference type="Pfam" id="PF00400">
    <property type="entry name" value="WD40"/>
    <property type="match status" value="4"/>
</dbReference>
<accession>A0A9R1X2X0</accession>
<evidence type="ECO:0000256" key="2">
    <source>
        <dbReference type="ARBA" id="ARBA00023242"/>
    </source>
</evidence>
<name>A0A9R1X2X0_LACSA</name>
<feature type="compositionally biased region" description="Acidic residues" evidence="4">
    <location>
        <begin position="633"/>
        <end position="655"/>
    </location>
</feature>
<protein>
    <recommendedName>
        <fullName evidence="5">Small-subunit processome Utp12 domain-containing protein</fullName>
    </recommendedName>
</protein>
<dbReference type="InterPro" id="IPR015943">
    <property type="entry name" value="WD40/YVTN_repeat-like_dom_sf"/>
</dbReference>
<evidence type="ECO:0000313" key="7">
    <source>
        <dbReference type="Proteomes" id="UP000235145"/>
    </source>
</evidence>
<evidence type="ECO:0000256" key="1">
    <source>
        <dbReference type="ARBA" id="ARBA00004604"/>
    </source>
</evidence>
<feature type="repeat" description="WD" evidence="3">
    <location>
        <begin position="265"/>
        <end position="307"/>
    </location>
</feature>
<dbReference type="GO" id="GO:0005730">
    <property type="term" value="C:nucleolus"/>
    <property type="evidence" value="ECO:0007669"/>
    <property type="project" value="UniProtKB-SubCell"/>
</dbReference>
<dbReference type="Proteomes" id="UP000235145">
    <property type="component" value="Unassembled WGS sequence"/>
</dbReference>
<dbReference type="Pfam" id="PF04003">
    <property type="entry name" value="Utp12"/>
    <property type="match status" value="1"/>
</dbReference>
<comment type="subcellular location">
    <subcellularLocation>
        <location evidence="1">Nucleus</location>
        <location evidence="1">Nucleolus</location>
    </subcellularLocation>
</comment>
<dbReference type="InterPro" id="IPR011047">
    <property type="entry name" value="Quinoprotein_ADH-like_sf"/>
</dbReference>
<evidence type="ECO:0000259" key="5">
    <source>
        <dbReference type="Pfam" id="PF04003"/>
    </source>
</evidence>
<dbReference type="PANTHER" id="PTHR45290">
    <property type="entry name" value="OS03G0300300 PROTEIN"/>
    <property type="match status" value="1"/>
</dbReference>
<feature type="domain" description="Small-subunit processome Utp12" evidence="5">
    <location>
        <begin position="524"/>
        <end position="614"/>
    </location>
</feature>
<evidence type="ECO:0000256" key="4">
    <source>
        <dbReference type="SAM" id="MobiDB-lite"/>
    </source>
</evidence>